<organism evidence="1 2">
    <name type="scientific">Methylomusa anaerophila</name>
    <dbReference type="NCBI Taxonomy" id="1930071"/>
    <lineage>
        <taxon>Bacteria</taxon>
        <taxon>Bacillati</taxon>
        <taxon>Bacillota</taxon>
        <taxon>Negativicutes</taxon>
        <taxon>Selenomonadales</taxon>
        <taxon>Sporomusaceae</taxon>
        <taxon>Methylomusa</taxon>
    </lineage>
</organism>
<proteinExistence type="predicted"/>
<dbReference type="Pfam" id="PF05489">
    <property type="entry name" value="Phage_tail_X"/>
    <property type="match status" value="1"/>
</dbReference>
<evidence type="ECO:0000313" key="2">
    <source>
        <dbReference type="Proteomes" id="UP000276437"/>
    </source>
</evidence>
<dbReference type="EMBL" id="AP018449">
    <property type="protein sequence ID" value="BBB91058.1"/>
    <property type="molecule type" value="Genomic_DNA"/>
</dbReference>
<keyword evidence="2" id="KW-1185">Reference proteome</keyword>
<evidence type="ECO:0000313" key="1">
    <source>
        <dbReference type="EMBL" id="BBB91058.1"/>
    </source>
</evidence>
<dbReference type="AlphaFoldDB" id="A0A348AJ10"/>
<dbReference type="KEGG" id="mana:MAMMFC1_01726"/>
<dbReference type="Gene3D" id="3.10.350.10">
    <property type="entry name" value="LysM domain"/>
    <property type="match status" value="1"/>
</dbReference>
<gene>
    <name evidence="1" type="ORF">MAMMFC1_01726</name>
</gene>
<reference evidence="1 2" key="1">
    <citation type="journal article" date="2018" name="Int. J. Syst. Evol. Microbiol.">
        <title>Methylomusa anaerophila gen. nov., sp. nov., an anaerobic methanol-utilizing bacterium isolated from a microbial fuel cell.</title>
        <authorList>
            <person name="Amano N."/>
            <person name="Yamamuro A."/>
            <person name="Miyahara M."/>
            <person name="Kouzuma A."/>
            <person name="Abe T."/>
            <person name="Watanabe K."/>
        </authorList>
    </citation>
    <scope>NUCLEOTIDE SEQUENCE [LARGE SCALE GENOMIC DNA]</scope>
    <source>
        <strain evidence="1 2">MMFC1</strain>
    </source>
</reference>
<accession>A0A348AJ10</accession>
<dbReference type="RefSeq" id="WP_126308123.1">
    <property type="nucleotide sequence ID" value="NZ_AP018449.1"/>
</dbReference>
<dbReference type="InterPro" id="IPR018392">
    <property type="entry name" value="LysM"/>
</dbReference>
<sequence length="67" mass="7468">MAKTYTTQQGDTWDIIALRQMGSEKYMSVLIEANQSHNATVIFSAGATLTIPETDIPTVQTLPPWKR</sequence>
<dbReference type="InterPro" id="IPR036779">
    <property type="entry name" value="LysM_dom_sf"/>
</dbReference>
<protein>
    <submittedName>
        <fullName evidence="1">Phage Tail Protein X</fullName>
    </submittedName>
</protein>
<dbReference type="InterPro" id="IPR008861">
    <property type="entry name" value="GpX-like"/>
</dbReference>
<dbReference type="CDD" id="cd00118">
    <property type="entry name" value="LysM"/>
    <property type="match status" value="1"/>
</dbReference>
<dbReference type="Proteomes" id="UP000276437">
    <property type="component" value="Chromosome"/>
</dbReference>
<dbReference type="OrthoDB" id="2941457at2"/>
<name>A0A348AJ10_9FIRM</name>